<dbReference type="Proteomes" id="UP000598032">
    <property type="component" value="Unassembled WGS sequence"/>
</dbReference>
<evidence type="ECO:0000313" key="1">
    <source>
        <dbReference type="EMBL" id="CAD6521629.1"/>
    </source>
</evidence>
<name>A0ABM8NF20_9BURK</name>
<comment type="caution">
    <text evidence="1">The sequence shown here is derived from an EMBL/GenBank/DDBJ whole genome shotgun (WGS) entry which is preliminary data.</text>
</comment>
<keyword evidence="2" id="KW-1185">Reference proteome</keyword>
<accession>A0ABM8NF20</accession>
<dbReference type="PROSITE" id="PS51257">
    <property type="entry name" value="PROKAR_LIPOPROTEIN"/>
    <property type="match status" value="1"/>
</dbReference>
<evidence type="ECO:0008006" key="3">
    <source>
        <dbReference type="Google" id="ProtNLM"/>
    </source>
</evidence>
<protein>
    <recommendedName>
        <fullName evidence="3">Lipoprotein</fullName>
    </recommendedName>
</protein>
<gene>
    <name evidence="1" type="ORF">LMG28140_01276</name>
</gene>
<dbReference type="EMBL" id="CAJHCP010000003">
    <property type="protein sequence ID" value="CAD6521629.1"/>
    <property type="molecule type" value="Genomic_DNA"/>
</dbReference>
<proteinExistence type="predicted"/>
<dbReference type="RefSeq" id="WP_201641458.1">
    <property type="nucleotide sequence ID" value="NZ_CAJHCP010000003.1"/>
</dbReference>
<sequence length="87" mass="8593">MIRLISIVALVASLTGCVVAPPYGGYGYDPAPVYQSAPGYYGYAPGYYAAPSINLGIGFGGYYGGGHDDGHGHGHGGGGGGHGGHGH</sequence>
<evidence type="ECO:0000313" key="2">
    <source>
        <dbReference type="Proteomes" id="UP000598032"/>
    </source>
</evidence>
<organism evidence="1 2">
    <name type="scientific">Paraburkholderia metrosideri</name>
    <dbReference type="NCBI Taxonomy" id="580937"/>
    <lineage>
        <taxon>Bacteria</taxon>
        <taxon>Pseudomonadati</taxon>
        <taxon>Pseudomonadota</taxon>
        <taxon>Betaproteobacteria</taxon>
        <taxon>Burkholderiales</taxon>
        <taxon>Burkholderiaceae</taxon>
        <taxon>Paraburkholderia</taxon>
    </lineage>
</organism>
<reference evidence="1 2" key="1">
    <citation type="submission" date="2020-10" db="EMBL/GenBank/DDBJ databases">
        <authorList>
            <person name="Peeters C."/>
        </authorList>
    </citation>
    <scope>NUCLEOTIDE SEQUENCE [LARGE SCALE GENOMIC DNA]</scope>
    <source>
        <strain evidence="1 2">LMG 28140</strain>
    </source>
</reference>